<name>A0A8S5N769_9CAUD</name>
<dbReference type="EMBL" id="BK015088">
    <property type="protein sequence ID" value="DAD90521.1"/>
    <property type="molecule type" value="Genomic_DNA"/>
</dbReference>
<sequence>MSKILAFSNGVSKEFTDTSTISDCVTVLPSYADIDAIRALFTEDNLKGATFDGKIVENIVPVKVTAEAEIDGNVTVHFLTRVKTDMEIVKEQITELQEAMVEE</sequence>
<evidence type="ECO:0000313" key="1">
    <source>
        <dbReference type="EMBL" id="DAD90521.1"/>
    </source>
</evidence>
<organism evidence="1">
    <name type="scientific">Myoviridae sp. ctiBE32</name>
    <dbReference type="NCBI Taxonomy" id="2826685"/>
    <lineage>
        <taxon>Viruses</taxon>
        <taxon>Duplodnaviria</taxon>
        <taxon>Heunggongvirae</taxon>
        <taxon>Uroviricota</taxon>
        <taxon>Caudoviricetes</taxon>
    </lineage>
</organism>
<reference evidence="1" key="1">
    <citation type="journal article" date="2021" name="Proc. Natl. Acad. Sci. U.S.A.">
        <title>A Catalog of Tens of Thousands of Viruses from Human Metagenomes Reveals Hidden Associations with Chronic Diseases.</title>
        <authorList>
            <person name="Tisza M.J."/>
            <person name="Buck C.B."/>
        </authorList>
    </citation>
    <scope>NUCLEOTIDE SEQUENCE</scope>
    <source>
        <strain evidence="1">CtiBE32</strain>
    </source>
</reference>
<proteinExistence type="predicted"/>
<accession>A0A8S5N769</accession>
<protein>
    <submittedName>
        <fullName evidence="1">Uncharacterized protein</fullName>
    </submittedName>
</protein>